<protein>
    <submittedName>
        <fullName evidence="9">Discoidin domain-containing protein</fullName>
    </submittedName>
</protein>
<dbReference type="Gene3D" id="1.20.1270.70">
    <property type="entry name" value="Designed single chain three-helix bundle"/>
    <property type="match status" value="1"/>
</dbReference>
<reference evidence="9" key="1">
    <citation type="journal article" date="2021" name="PeerJ">
        <title>Extensive microbial diversity within the chicken gut microbiome revealed by metagenomics and culture.</title>
        <authorList>
            <person name="Gilroy R."/>
            <person name="Ravi A."/>
            <person name="Getino M."/>
            <person name="Pursley I."/>
            <person name="Horton D.L."/>
            <person name="Alikhan N.F."/>
            <person name="Baker D."/>
            <person name="Gharbi K."/>
            <person name="Hall N."/>
            <person name="Watson M."/>
            <person name="Adriaenssens E.M."/>
            <person name="Foster-Nyarko E."/>
            <person name="Jarju S."/>
            <person name="Secka A."/>
            <person name="Antonio M."/>
            <person name="Oren A."/>
            <person name="Chaudhuri R.R."/>
            <person name="La Ragione R."/>
            <person name="Hildebrand F."/>
            <person name="Pallen M.J."/>
        </authorList>
    </citation>
    <scope>NUCLEOTIDE SEQUENCE</scope>
    <source>
        <strain evidence="9">ChiGjej4B4-12881</strain>
    </source>
</reference>
<dbReference type="InterPro" id="IPR042229">
    <property type="entry name" value="Listeria/Bacterioides_rpt_sf"/>
</dbReference>
<reference evidence="9" key="2">
    <citation type="submission" date="2021-04" db="EMBL/GenBank/DDBJ databases">
        <authorList>
            <person name="Gilroy R."/>
        </authorList>
    </citation>
    <scope>NUCLEOTIDE SEQUENCE</scope>
    <source>
        <strain evidence="9">ChiGjej4B4-12881</strain>
    </source>
</reference>
<dbReference type="SUPFAM" id="SSF49785">
    <property type="entry name" value="Galactose-binding domain-like"/>
    <property type="match status" value="3"/>
</dbReference>
<dbReference type="InterPro" id="IPR032311">
    <property type="entry name" value="DUF4982"/>
</dbReference>
<dbReference type="Gene3D" id="2.10.270.10">
    <property type="entry name" value="Cholin Binding"/>
    <property type="match status" value="1"/>
</dbReference>
<dbReference type="InterPro" id="IPR013378">
    <property type="entry name" value="InlB-like_B-rpt"/>
</dbReference>
<feature type="domain" description="F5/8 type C" evidence="8">
    <location>
        <begin position="1328"/>
        <end position="1475"/>
    </location>
</feature>
<evidence type="ECO:0000256" key="7">
    <source>
        <dbReference type="SAM" id="SignalP"/>
    </source>
</evidence>
<dbReference type="InterPro" id="IPR013783">
    <property type="entry name" value="Ig-like_fold"/>
</dbReference>
<dbReference type="EMBL" id="DXEU01000099">
    <property type="protein sequence ID" value="HIX52255.1"/>
    <property type="molecule type" value="Genomic_DNA"/>
</dbReference>
<dbReference type="InterPro" id="IPR008964">
    <property type="entry name" value="Invasin/intimin_cell_adhesion"/>
</dbReference>
<dbReference type="Pfam" id="PF00703">
    <property type="entry name" value="Glyco_hydro_2"/>
    <property type="match status" value="1"/>
</dbReference>
<comment type="subcellular location">
    <subcellularLocation>
        <location evidence="1">Cell envelope</location>
    </subcellularLocation>
</comment>
<dbReference type="SUPFAM" id="SSF51445">
    <property type="entry name" value="(Trans)glycosidases"/>
    <property type="match status" value="1"/>
</dbReference>
<dbReference type="Pfam" id="PF16355">
    <property type="entry name" value="DUF4982"/>
    <property type="match status" value="1"/>
</dbReference>
<dbReference type="GO" id="GO:0030313">
    <property type="term" value="C:cell envelope"/>
    <property type="evidence" value="ECO:0007669"/>
    <property type="project" value="UniProtKB-SubCell"/>
</dbReference>
<dbReference type="SUPFAM" id="SSF49303">
    <property type="entry name" value="beta-Galactosidase/glucuronidase domain"/>
    <property type="match status" value="1"/>
</dbReference>
<dbReference type="Gene3D" id="2.60.40.4270">
    <property type="entry name" value="Listeria-Bacteroides repeat domain"/>
    <property type="match status" value="1"/>
</dbReference>
<dbReference type="Gene3D" id="2.60.40.10">
    <property type="entry name" value="Immunoglobulins"/>
    <property type="match status" value="3"/>
</dbReference>
<dbReference type="Gene3D" id="3.20.20.80">
    <property type="entry name" value="Glycosidases"/>
    <property type="match status" value="1"/>
</dbReference>
<dbReference type="InterPro" id="IPR006104">
    <property type="entry name" value="Glyco_hydro_2_N"/>
</dbReference>
<keyword evidence="3" id="KW-0378">Hydrolase</keyword>
<dbReference type="InterPro" id="IPR011081">
    <property type="entry name" value="Big_4"/>
</dbReference>
<gene>
    <name evidence="9" type="ORF">IAA28_05575</name>
</gene>
<comment type="caution">
    <text evidence="9">The sequence shown here is derived from an EMBL/GenBank/DDBJ whole genome shotgun (WGS) entry which is preliminary data.</text>
</comment>
<evidence type="ECO:0000256" key="2">
    <source>
        <dbReference type="ARBA" id="ARBA00007401"/>
    </source>
</evidence>
<dbReference type="GO" id="GO:0004553">
    <property type="term" value="F:hydrolase activity, hydrolyzing O-glycosyl compounds"/>
    <property type="evidence" value="ECO:0007669"/>
    <property type="project" value="InterPro"/>
</dbReference>
<dbReference type="Pfam" id="PF09479">
    <property type="entry name" value="Flg_new"/>
    <property type="match status" value="1"/>
</dbReference>
<dbReference type="PRINTS" id="PR00132">
    <property type="entry name" value="GLHYDRLASE2"/>
</dbReference>
<feature type="non-terminal residue" evidence="9">
    <location>
        <position position="2179"/>
    </location>
</feature>
<feature type="coiled-coil region" evidence="5">
    <location>
        <begin position="1967"/>
        <end position="2011"/>
    </location>
</feature>
<dbReference type="Pfam" id="PF07554">
    <property type="entry name" value="FIVAR"/>
    <property type="match status" value="2"/>
</dbReference>
<sequence length="2179" mass="238646">MRKRRVRAASALLCAAVTATSLPLNASGFERVFRVASESETQMSSEPETVFANSYGGAVRSQNFDDNWKFNLGDVSGGQEPSYDDSSWRSLSLPHDYSIEQEYSQGMEAESGYLPGGIGWYRKNFTIPADQAGKRVRIDFDGVYMDATVYINGQEVGNHPYGYTPFSYDLTDYIKFGEENVIAVKVNHETPSSRWYSGSGIYRSVDLTITDPVHVGLCGTQVTTPDLGEGNTSRVRTVIASTVDNDSQEEKTVKLVHTLYKKGDGDRTPVASAETEEAVIAPGASHEFETETTVSNPDLWGLDSPELYVVETQVQSGGQVTDTYSTEFGYRYFEFDSDTGFSLNGENMKLKGVCMHHDQGALGAVDSEAAIRRQMEILRDMGCNAVRVTHNPASRNLIKVCNELGMLVIEEAFDGWLDPKNTNSKDYSRFFKQEIGASNAIIGREEGMTWAEFDLKAMIGRDRNAPSVIAWSLGNEITEGTSGNEANYVAQTPILIEWAKEADDTRPLTIGDNRLKNGNASFTQIQNDLTESGGLVGVNYTDWQTMKNFHQEHPDWKIYGSETASAINSRGIYKKSGYANGQNASKQLTSYDISKVNWGATAAEAWRRTIKSDFVAGEFVWTGFDYIGEPTPWNGTGPGAQGAWPSPKNSYFGIVDTAGFPKDSYYLYQSLWNDDVNTLHVLPAWNEDVVEKDGSGNVEVVVYSDAPTVELFFTPADGGEAESLGLKTFKTQASEGGLYEYQYYGDNPDSASSLYRTWSVPYKAGTITAKAYTDESRQTEITDTEGRREVSTTGEEAKLTAKVYGDRDSITADGKDLAYIEVDVTDENGQMVPDADDRVTFQVEGDGVLVGVDNGSAPDHDSYKADSRQAFSGKVLAIVQSTKEAGEFTVAASAPGLESASVTVSTVPEESETVGEKSVYSYEIAKNYYVKTGNMPELPETIPVVYSDQTTAEEPVEWETISQSQISQVGTFQVNGTLKSGTLVSVYVNMISDVAALLNYSTTTPVGQKPVLPASRQAVLEDGEVLSASFPVEWNEPDESVYGAPGTVVIDGTADVLGSEVAVTASVRVQEETFTLGENVAKDAEGLTQSLTEDQQSDTLEAVRDGSTTISDNTSGGANPTVWSNWKASNQLGITEAELTFRYATQLRLGQVVIYFAKDSGSMRYPDAETTEIYVSESGQEDSWIKLETEETIGEENGRVKAYTYDFAPTNATFVKVAVKNTAEPTGTAQKACTGITEIELRRVQGSYDTRSTAQLASLSFNGYEVPAGALEGDSYSTPALVMEDVEYTAKDNAAVTFIPPYEDEAHFILEAEDHSSRKDFVIELNGENVSNLDPEDGSRDYDRTAMTATAGDSHSTQQPELAIDGQIGTRWHTTWNTTTPVENRWIQVELEEEILVDGLRYYAREDQTNGRVDEYRVEVSSDGEIWREAAVGNWENAGGWKLAAFSPVKAKYVKLTGVHTYGDGSQQDMFMSADEIRVRMAPDVIDISAEDSGVEAMLSQTEFELEEITGPVEPEVTVTRDGEALRYGIDYRFTYENNEQYGVAKAIVEGILQYGGTLELEFMICSPDSRTVFVEGGSVVDVDGSPVDEAAEIRLNPGQKVTVKAAEAEEGTAFSHWRVVPSGLNVGDASEETLTFSMPESSVRLSAVFGDEEGAVQTETYTETVPDTWFARGDEGDLENLLGEYMTEEDQEHVEKGGRVELALNMKRSEKAPDYVATPSEIATASELKAEKVLKTGAQMRKRMVQEAEEADDSGKTEEAFYVELGLEKRLVSPAGQLEKKVAIATASEISVEIELPAEDRNMQNYQVISYERSEGEDLYGVIAAESDGGFIRFLANTKAVYGIFYTKCFDVIFVDYDGTVLSRQRVAYGEAAEAPEDPVRDGYVFVGWDKDFDEVTKNLTVKARYEKEQDPDLEQAKANLEAAIDRAYDAMNTLREEDYTEASWKKLENALAKAERVLDDDKASVSQVNKAKADLEKALQGLEKKEDPLAKDKEKLENAITRIEEEMTEMNPSDYTSDSWKNLEDALEKANQVLGDESSDRDDLQRALKELEAARKALKENSGDSGDSGDSGSGSGSGGSSGGGSGSGSGGSSGGTTISDGGVPMAPVPALDGSWESAEDGWKFRRTDGTYVAGEWAFILYSGIADWYCFDENGLLRTGWYQDARGDWFFLHDQADG</sequence>
<name>A0A9D2AW96_9FIRM</name>
<dbReference type="Pfam" id="PF07532">
    <property type="entry name" value="Big_4"/>
    <property type="match status" value="2"/>
</dbReference>
<dbReference type="PANTHER" id="PTHR42732:SF1">
    <property type="entry name" value="BETA-MANNOSIDASE"/>
    <property type="match status" value="1"/>
</dbReference>
<keyword evidence="5" id="KW-0175">Coiled coil</keyword>
<dbReference type="PANTHER" id="PTHR42732">
    <property type="entry name" value="BETA-GALACTOSIDASE"/>
    <property type="match status" value="1"/>
</dbReference>
<dbReference type="InterPro" id="IPR017853">
    <property type="entry name" value="GH"/>
</dbReference>
<dbReference type="SUPFAM" id="SSF49373">
    <property type="entry name" value="Invasin/intimin cell-adhesion fragments"/>
    <property type="match status" value="1"/>
</dbReference>
<dbReference type="InterPro" id="IPR036156">
    <property type="entry name" value="Beta-gal/glucu_dom_sf"/>
</dbReference>
<dbReference type="InterPro" id="IPR006103">
    <property type="entry name" value="Glyco_hydro_2_cat"/>
</dbReference>
<feature type="chain" id="PRO_5039587896" evidence="7">
    <location>
        <begin position="27"/>
        <end position="2179"/>
    </location>
</feature>
<evidence type="ECO:0000256" key="6">
    <source>
        <dbReference type="SAM" id="MobiDB-lite"/>
    </source>
</evidence>
<dbReference type="InterPro" id="IPR006102">
    <property type="entry name" value="Ig-like_GH2"/>
</dbReference>
<proteinExistence type="inferred from homology"/>
<dbReference type="GO" id="GO:0005975">
    <property type="term" value="P:carbohydrate metabolic process"/>
    <property type="evidence" value="ECO:0007669"/>
    <property type="project" value="InterPro"/>
</dbReference>
<dbReference type="Pfam" id="PF02837">
    <property type="entry name" value="Glyco_hydro_2_N"/>
    <property type="match status" value="1"/>
</dbReference>
<keyword evidence="4" id="KW-0326">Glycosidase</keyword>
<dbReference type="Proteomes" id="UP000886780">
    <property type="component" value="Unassembled WGS sequence"/>
</dbReference>
<evidence type="ECO:0000259" key="8">
    <source>
        <dbReference type="PROSITE" id="PS50022"/>
    </source>
</evidence>
<accession>A0A9D2AW96</accession>
<dbReference type="Pfam" id="PF18565">
    <property type="entry name" value="Glyco_hydro2_C5"/>
    <property type="match status" value="1"/>
</dbReference>
<dbReference type="InterPro" id="IPR051913">
    <property type="entry name" value="GH2_Domain-Containing"/>
</dbReference>
<dbReference type="InterPro" id="IPR000421">
    <property type="entry name" value="FA58C"/>
</dbReference>
<organism evidence="9 10">
    <name type="scientific">Candidatus Lachnoclostridium stercoripullorum</name>
    <dbReference type="NCBI Taxonomy" id="2838635"/>
    <lineage>
        <taxon>Bacteria</taxon>
        <taxon>Bacillati</taxon>
        <taxon>Bacillota</taxon>
        <taxon>Clostridia</taxon>
        <taxon>Lachnospirales</taxon>
        <taxon>Lachnospiraceae</taxon>
    </lineage>
</organism>
<evidence type="ECO:0000313" key="9">
    <source>
        <dbReference type="EMBL" id="HIX52255.1"/>
    </source>
</evidence>
<dbReference type="Gene3D" id="2.60.120.260">
    <property type="entry name" value="Galactose-binding domain-like"/>
    <property type="match status" value="3"/>
</dbReference>
<dbReference type="InterPro" id="IPR044060">
    <property type="entry name" value="Bacterial_rp_domain"/>
</dbReference>
<dbReference type="Gene3D" id="1.20.1270.90">
    <property type="entry name" value="AF1782-like"/>
    <property type="match status" value="1"/>
</dbReference>
<evidence type="ECO:0000256" key="1">
    <source>
        <dbReference type="ARBA" id="ARBA00004196"/>
    </source>
</evidence>
<evidence type="ECO:0000256" key="4">
    <source>
        <dbReference type="ARBA" id="ARBA00023295"/>
    </source>
</evidence>
<keyword evidence="7" id="KW-0732">Signal</keyword>
<evidence type="ECO:0000256" key="5">
    <source>
        <dbReference type="SAM" id="Coils"/>
    </source>
</evidence>
<comment type="similarity">
    <text evidence="2">Belongs to the glycosyl hydrolase 2 family.</text>
</comment>
<feature type="signal peptide" evidence="7">
    <location>
        <begin position="1"/>
        <end position="26"/>
    </location>
</feature>
<evidence type="ECO:0000256" key="3">
    <source>
        <dbReference type="ARBA" id="ARBA00022801"/>
    </source>
</evidence>
<dbReference type="Pfam" id="PF18998">
    <property type="entry name" value="Flg_new_2"/>
    <property type="match status" value="1"/>
</dbReference>
<dbReference type="InterPro" id="IPR006101">
    <property type="entry name" value="Glyco_hydro_2"/>
</dbReference>
<dbReference type="Pfam" id="PF02836">
    <property type="entry name" value="Glyco_hydro_2_C"/>
    <property type="match status" value="1"/>
</dbReference>
<dbReference type="InterPro" id="IPR008979">
    <property type="entry name" value="Galactose-bd-like_sf"/>
</dbReference>
<dbReference type="SUPFAM" id="SSF69360">
    <property type="entry name" value="Cell wall binding repeat"/>
    <property type="match status" value="1"/>
</dbReference>
<dbReference type="InterPro" id="IPR040605">
    <property type="entry name" value="Glyco_hydro2_dom5"/>
</dbReference>
<feature type="compositionally biased region" description="Gly residues" evidence="6">
    <location>
        <begin position="2071"/>
        <end position="2096"/>
    </location>
</feature>
<dbReference type="PROSITE" id="PS50022">
    <property type="entry name" value="FA58C_3"/>
    <property type="match status" value="1"/>
</dbReference>
<evidence type="ECO:0000313" key="10">
    <source>
        <dbReference type="Proteomes" id="UP000886780"/>
    </source>
</evidence>
<dbReference type="Pfam" id="PF00754">
    <property type="entry name" value="F5_F8_type_C"/>
    <property type="match status" value="1"/>
</dbReference>
<feature type="region of interest" description="Disordered" evidence="6">
    <location>
        <begin position="2059"/>
        <end position="2116"/>
    </location>
</feature>